<name>A0A840VAT7_9BACT</name>
<keyword evidence="2" id="KW-0436">Ligase</keyword>
<dbReference type="PANTHER" id="PTHR43679:SF2">
    <property type="entry name" value="OCTANOYL-[GCVH]:PROTEIN N-OCTANOYLTRANSFERASE"/>
    <property type="match status" value="1"/>
</dbReference>
<dbReference type="Pfam" id="PF21948">
    <property type="entry name" value="LplA-B_cat"/>
    <property type="match status" value="1"/>
</dbReference>
<dbReference type="Proteomes" id="UP000557717">
    <property type="component" value="Unassembled WGS sequence"/>
</dbReference>
<dbReference type="EC" id="6.3.1.20" evidence="2"/>
<dbReference type="PROSITE" id="PS51733">
    <property type="entry name" value="BPL_LPL_CATALYTIC"/>
    <property type="match status" value="1"/>
</dbReference>
<evidence type="ECO:0000313" key="2">
    <source>
        <dbReference type="EMBL" id="MBB5352664.1"/>
    </source>
</evidence>
<dbReference type="EMBL" id="JACHFD010000014">
    <property type="protein sequence ID" value="MBB5352664.1"/>
    <property type="molecule type" value="Genomic_DNA"/>
</dbReference>
<dbReference type="InterPro" id="IPR050664">
    <property type="entry name" value="Octanoyltrans_LipM/LipL"/>
</dbReference>
<dbReference type="InterPro" id="IPR045864">
    <property type="entry name" value="aa-tRNA-synth_II/BPL/LPL"/>
</dbReference>
<protein>
    <submittedName>
        <fullName evidence="2">Lipoate-protein ligase A</fullName>
        <ecNumber evidence="2">6.3.1.20</ecNumber>
    </submittedName>
</protein>
<dbReference type="AlphaFoldDB" id="A0A840VAT7"/>
<reference evidence="2 3" key="1">
    <citation type="submission" date="2020-08" db="EMBL/GenBank/DDBJ databases">
        <title>Genomic Encyclopedia of Type Strains, Phase IV (KMG-IV): sequencing the most valuable type-strain genomes for metagenomic binning, comparative biology and taxonomic classification.</title>
        <authorList>
            <person name="Goeker M."/>
        </authorList>
    </citation>
    <scope>NUCLEOTIDE SEQUENCE [LARGE SCALE GENOMIC DNA]</scope>
    <source>
        <strain evidence="2 3">YC6886</strain>
    </source>
</reference>
<keyword evidence="3" id="KW-1185">Reference proteome</keyword>
<dbReference type="RefSeq" id="WP_184019882.1">
    <property type="nucleotide sequence ID" value="NZ_JACHFD010000014.1"/>
</dbReference>
<evidence type="ECO:0000313" key="3">
    <source>
        <dbReference type="Proteomes" id="UP000557717"/>
    </source>
</evidence>
<organism evidence="2 3">
    <name type="scientific">Haloferula luteola</name>
    <dbReference type="NCBI Taxonomy" id="595692"/>
    <lineage>
        <taxon>Bacteria</taxon>
        <taxon>Pseudomonadati</taxon>
        <taxon>Verrucomicrobiota</taxon>
        <taxon>Verrucomicrobiia</taxon>
        <taxon>Verrucomicrobiales</taxon>
        <taxon>Verrucomicrobiaceae</taxon>
        <taxon>Haloferula</taxon>
    </lineage>
</organism>
<comment type="caution">
    <text evidence="2">The sequence shown here is derived from an EMBL/GenBank/DDBJ whole genome shotgun (WGS) entry which is preliminary data.</text>
</comment>
<proteinExistence type="predicted"/>
<gene>
    <name evidence="2" type="ORF">HNR46_002912</name>
</gene>
<feature type="domain" description="BPL/LPL catalytic" evidence="1">
    <location>
        <begin position="28"/>
        <end position="210"/>
    </location>
</feature>
<dbReference type="Gene3D" id="3.30.930.10">
    <property type="entry name" value="Bira Bifunctional Protein, Domain 2"/>
    <property type="match status" value="1"/>
</dbReference>
<dbReference type="GO" id="GO:0016979">
    <property type="term" value="F:lipoate-protein ligase activity"/>
    <property type="evidence" value="ECO:0007669"/>
    <property type="project" value="UniProtKB-EC"/>
</dbReference>
<sequence length="215" mass="24051">MQRLRVWRDEVLRSGPENMAVDQWLLETSEIPIVRIYGWQGEWASCGYFVPAAEMRATYGNVPWVRRWTGGGMVDHREDWTYTLAIPRGEALAEEKGGASYGAIHQALADALSEQGAGLAADRPPVKGGTCFEIPAEHDVLDARGKKIAGAGQRRSARGLLHQGSVAPVPGEVQVERFLARLAESIEEVRWEPPADRLRQSVRERYGTEAWNFRR</sequence>
<dbReference type="InterPro" id="IPR004143">
    <property type="entry name" value="BPL_LPL_catalytic"/>
</dbReference>
<dbReference type="PANTHER" id="PTHR43679">
    <property type="entry name" value="OCTANOYLTRANSFERASE LIPM-RELATED"/>
    <property type="match status" value="1"/>
</dbReference>
<evidence type="ECO:0000259" key="1">
    <source>
        <dbReference type="PROSITE" id="PS51733"/>
    </source>
</evidence>
<accession>A0A840VAT7</accession>
<dbReference type="SUPFAM" id="SSF55681">
    <property type="entry name" value="Class II aaRS and biotin synthetases"/>
    <property type="match status" value="1"/>
</dbReference>